<sequence length="139" mass="15580">MAGRIQLRQELKLTARATSHDQRSYRDQDALISGPTSVSPSNKDQQQPYVQITAHYVPYGYRGVKEFIFPAYISQSTFQGRQGSSACTLIALIMGLKFSSAGLMGEPQKVLDVMWFSHVVSSISEGNNIFDECFLFCRM</sequence>
<evidence type="ECO:0000313" key="3">
    <source>
        <dbReference type="Proteomes" id="UP001163046"/>
    </source>
</evidence>
<name>A0A9W9Y795_9CNID</name>
<comment type="caution">
    <text evidence="2">The sequence shown here is derived from an EMBL/GenBank/DDBJ whole genome shotgun (WGS) entry which is preliminary data.</text>
</comment>
<proteinExistence type="predicted"/>
<feature type="compositionally biased region" description="Polar residues" evidence="1">
    <location>
        <begin position="34"/>
        <end position="46"/>
    </location>
</feature>
<evidence type="ECO:0000313" key="2">
    <source>
        <dbReference type="EMBL" id="KAJ7318273.1"/>
    </source>
</evidence>
<accession>A0A9W9Y795</accession>
<feature type="region of interest" description="Disordered" evidence="1">
    <location>
        <begin position="18"/>
        <end position="46"/>
    </location>
</feature>
<dbReference type="OrthoDB" id="5987514at2759"/>
<keyword evidence="3" id="KW-1185">Reference proteome</keyword>
<dbReference type="AlphaFoldDB" id="A0A9W9Y795"/>
<reference evidence="2" key="1">
    <citation type="submission" date="2023-01" db="EMBL/GenBank/DDBJ databases">
        <title>Genome assembly of the deep-sea coral Lophelia pertusa.</title>
        <authorList>
            <person name="Herrera S."/>
            <person name="Cordes E."/>
        </authorList>
    </citation>
    <scope>NUCLEOTIDE SEQUENCE</scope>
    <source>
        <strain evidence="2">USNM1676648</strain>
        <tissue evidence="2">Polyp</tissue>
    </source>
</reference>
<dbReference type="EMBL" id="MU827859">
    <property type="protein sequence ID" value="KAJ7318273.1"/>
    <property type="molecule type" value="Genomic_DNA"/>
</dbReference>
<dbReference type="Proteomes" id="UP001163046">
    <property type="component" value="Unassembled WGS sequence"/>
</dbReference>
<feature type="compositionally biased region" description="Basic and acidic residues" evidence="1">
    <location>
        <begin position="18"/>
        <end position="29"/>
    </location>
</feature>
<gene>
    <name evidence="2" type="ORF">OS493_038008</name>
</gene>
<evidence type="ECO:0000256" key="1">
    <source>
        <dbReference type="SAM" id="MobiDB-lite"/>
    </source>
</evidence>
<protein>
    <submittedName>
        <fullName evidence="2">Uncharacterized protein</fullName>
    </submittedName>
</protein>
<organism evidence="2 3">
    <name type="scientific">Desmophyllum pertusum</name>
    <dbReference type="NCBI Taxonomy" id="174260"/>
    <lineage>
        <taxon>Eukaryota</taxon>
        <taxon>Metazoa</taxon>
        <taxon>Cnidaria</taxon>
        <taxon>Anthozoa</taxon>
        <taxon>Hexacorallia</taxon>
        <taxon>Scleractinia</taxon>
        <taxon>Caryophylliina</taxon>
        <taxon>Caryophylliidae</taxon>
        <taxon>Desmophyllum</taxon>
    </lineage>
</organism>